<dbReference type="RefSeq" id="WP_121895070.1">
    <property type="nucleotide sequence ID" value="NZ_PENI01000047.1"/>
</dbReference>
<dbReference type="SUPFAM" id="SSF46785">
    <property type="entry name" value="Winged helix' DNA-binding domain"/>
    <property type="match status" value="1"/>
</dbReference>
<dbReference type="EMBL" id="PENI01000047">
    <property type="protein sequence ID" value="RMB80117.1"/>
    <property type="molecule type" value="Genomic_DNA"/>
</dbReference>
<evidence type="ECO:0000313" key="6">
    <source>
        <dbReference type="Proteomes" id="UP000270471"/>
    </source>
</evidence>
<dbReference type="PROSITE" id="PS50949">
    <property type="entry name" value="HTH_GNTR"/>
    <property type="match status" value="1"/>
</dbReference>
<dbReference type="Gene3D" id="1.20.120.530">
    <property type="entry name" value="GntR ligand-binding domain-like"/>
    <property type="match status" value="1"/>
</dbReference>
<name>A0A3M0HT37_9ACTN</name>
<dbReference type="InterPro" id="IPR000524">
    <property type="entry name" value="Tscrpt_reg_HTH_GntR"/>
</dbReference>
<dbReference type="PANTHER" id="PTHR43537">
    <property type="entry name" value="TRANSCRIPTIONAL REGULATOR, GNTR FAMILY"/>
    <property type="match status" value="1"/>
</dbReference>
<evidence type="ECO:0000313" key="5">
    <source>
        <dbReference type="EMBL" id="RMB80117.1"/>
    </source>
</evidence>
<keyword evidence="3" id="KW-0804">Transcription</keyword>
<dbReference type="InterPro" id="IPR036388">
    <property type="entry name" value="WH-like_DNA-bd_sf"/>
</dbReference>
<dbReference type="SUPFAM" id="SSF48008">
    <property type="entry name" value="GntR ligand-binding domain-like"/>
    <property type="match status" value="1"/>
</dbReference>
<keyword evidence="1" id="KW-0805">Transcription regulation</keyword>
<evidence type="ECO:0000259" key="4">
    <source>
        <dbReference type="PROSITE" id="PS50949"/>
    </source>
</evidence>
<dbReference type="Pfam" id="PF07729">
    <property type="entry name" value="FCD"/>
    <property type="match status" value="1"/>
</dbReference>
<keyword evidence="2" id="KW-0238">DNA-binding</keyword>
<keyword evidence="6" id="KW-1185">Reference proteome</keyword>
<dbReference type="SMART" id="SM00895">
    <property type="entry name" value="FCD"/>
    <property type="match status" value="1"/>
</dbReference>
<accession>A0A3M0HT37</accession>
<reference evidence="5 6" key="1">
    <citation type="submission" date="2017-11" db="EMBL/GenBank/DDBJ databases">
        <title>Draft genome of actinobacteria isolated from guarana (Paullinia cupana (Mart.) Ducke.</title>
        <authorList>
            <person name="Siqueira K.A."/>
            <person name="Liotti R.G."/>
            <person name="Mendes T.A.O."/>
            <person name="Soares M.A."/>
        </authorList>
    </citation>
    <scope>NUCLEOTIDE SEQUENCE [LARGE SCALE GENOMIC DNA]</scope>
    <source>
        <strain evidence="5 6">193</strain>
    </source>
</reference>
<dbReference type="GO" id="GO:0003677">
    <property type="term" value="F:DNA binding"/>
    <property type="evidence" value="ECO:0007669"/>
    <property type="project" value="UniProtKB-KW"/>
</dbReference>
<comment type="caution">
    <text evidence="5">The sequence shown here is derived from an EMBL/GenBank/DDBJ whole genome shotgun (WGS) entry which is preliminary data.</text>
</comment>
<dbReference type="InterPro" id="IPR011711">
    <property type="entry name" value="GntR_C"/>
</dbReference>
<sequence>MSVTTDTGEPFTALRPRESLRDATVRTLHAAVISGYLRPGSVYSARALGTQLGISATPVREAMLDLVKEGLVEAVPNKGFRVVQLTERELDELNELRQLIEVPTVRRIALKGIDDPVAIAELRELAEELVRSAREKDFIAHHVADLQFHLKLLAHGGNDNLVLTVHNLRIRSRLYGMPRLADRGRLLATAQEHVDLLDLIIARRADEAEELMRRHIGHVRGVWATGEDTEAQARE</sequence>
<dbReference type="InterPro" id="IPR008920">
    <property type="entry name" value="TF_FadR/GntR_C"/>
</dbReference>
<dbReference type="OrthoDB" id="3864082at2"/>
<proteinExistence type="predicted"/>
<dbReference type="PANTHER" id="PTHR43537:SF45">
    <property type="entry name" value="GNTR FAMILY REGULATORY PROTEIN"/>
    <property type="match status" value="1"/>
</dbReference>
<dbReference type="GO" id="GO:0003700">
    <property type="term" value="F:DNA-binding transcription factor activity"/>
    <property type="evidence" value="ECO:0007669"/>
    <property type="project" value="InterPro"/>
</dbReference>
<dbReference type="Pfam" id="PF00392">
    <property type="entry name" value="GntR"/>
    <property type="match status" value="1"/>
</dbReference>
<protein>
    <submittedName>
        <fullName evidence="5">GntR family transcriptional regulator</fullName>
    </submittedName>
</protein>
<organism evidence="5 6">
    <name type="scientific">Streptomyces shenzhenensis</name>
    <dbReference type="NCBI Taxonomy" id="943815"/>
    <lineage>
        <taxon>Bacteria</taxon>
        <taxon>Bacillati</taxon>
        <taxon>Actinomycetota</taxon>
        <taxon>Actinomycetes</taxon>
        <taxon>Kitasatosporales</taxon>
        <taxon>Streptomycetaceae</taxon>
        <taxon>Streptomyces</taxon>
    </lineage>
</organism>
<gene>
    <name evidence="5" type="ORF">CTZ28_41970</name>
</gene>
<dbReference type="InterPro" id="IPR036390">
    <property type="entry name" value="WH_DNA-bd_sf"/>
</dbReference>
<dbReference type="SMART" id="SM00345">
    <property type="entry name" value="HTH_GNTR"/>
    <property type="match status" value="1"/>
</dbReference>
<feature type="domain" description="HTH gntR-type" evidence="4">
    <location>
        <begin position="18"/>
        <end position="85"/>
    </location>
</feature>
<evidence type="ECO:0000256" key="2">
    <source>
        <dbReference type="ARBA" id="ARBA00023125"/>
    </source>
</evidence>
<evidence type="ECO:0000256" key="3">
    <source>
        <dbReference type="ARBA" id="ARBA00023163"/>
    </source>
</evidence>
<dbReference type="Gene3D" id="1.10.10.10">
    <property type="entry name" value="Winged helix-like DNA-binding domain superfamily/Winged helix DNA-binding domain"/>
    <property type="match status" value="1"/>
</dbReference>
<dbReference type="AlphaFoldDB" id="A0A3M0HT37"/>
<evidence type="ECO:0000256" key="1">
    <source>
        <dbReference type="ARBA" id="ARBA00023015"/>
    </source>
</evidence>
<dbReference type="Proteomes" id="UP000270471">
    <property type="component" value="Unassembled WGS sequence"/>
</dbReference>